<dbReference type="PANTHER" id="PTHR37691">
    <property type="entry name" value="BLR3518 PROTEIN"/>
    <property type="match status" value="1"/>
</dbReference>
<dbReference type="PANTHER" id="PTHR37691:SF1">
    <property type="entry name" value="BLR3518 PROTEIN"/>
    <property type="match status" value="1"/>
</dbReference>
<evidence type="ECO:0000313" key="2">
    <source>
        <dbReference type="EMBL" id="WNM58007.1"/>
    </source>
</evidence>
<dbReference type="AlphaFoldDB" id="A0AA96GB01"/>
<name>A0AA96GB01_9BACT</name>
<feature type="chain" id="PRO_5041702156" evidence="1">
    <location>
        <begin position="20"/>
        <end position="190"/>
    </location>
</feature>
<dbReference type="Proteomes" id="UP001302719">
    <property type="component" value="Chromosome"/>
</dbReference>
<keyword evidence="3" id="KW-1185">Reference proteome</keyword>
<accession>A0AA96GB01</accession>
<evidence type="ECO:0000313" key="3">
    <source>
        <dbReference type="Proteomes" id="UP001302719"/>
    </source>
</evidence>
<dbReference type="KEGG" id="nall:PP769_18860"/>
<dbReference type="RefSeq" id="WP_312643198.1">
    <property type="nucleotide sequence ID" value="NZ_CP116967.1"/>
</dbReference>
<dbReference type="SUPFAM" id="SSF75169">
    <property type="entry name" value="DsrEFH-like"/>
    <property type="match status" value="1"/>
</dbReference>
<organism evidence="2 3">
    <name type="scientific">Candidatus Nitrospira allomarina</name>
    <dbReference type="NCBI Taxonomy" id="3020900"/>
    <lineage>
        <taxon>Bacteria</taxon>
        <taxon>Pseudomonadati</taxon>
        <taxon>Nitrospirota</taxon>
        <taxon>Nitrospiria</taxon>
        <taxon>Nitrospirales</taxon>
        <taxon>Nitrospiraceae</taxon>
        <taxon>Nitrospira</taxon>
    </lineage>
</organism>
<evidence type="ECO:0000256" key="1">
    <source>
        <dbReference type="SAM" id="SignalP"/>
    </source>
</evidence>
<dbReference type="Pfam" id="PF02635">
    <property type="entry name" value="DsrE"/>
    <property type="match status" value="1"/>
</dbReference>
<sequence length="190" mass="20184">MKIILLSILALGMATPVFADPIGNPEYKHPVIKDHGGIVVLPDAALPPQKNSKVIIDITSDEKSGGVLKGFDRAALILNQYTQASAGIDHGFKMAVILHGAATKAALTHEAYAKHANSYVKDLGKTQNPDLALIRELKKAGVDIYVCGQAAAHHGYAASDIAPDVKIAVSAATVNINLQMDNYAYISFKK</sequence>
<dbReference type="InterPro" id="IPR027396">
    <property type="entry name" value="DsrEFH-like"/>
</dbReference>
<dbReference type="InterPro" id="IPR003787">
    <property type="entry name" value="Sulphur_relay_DsrE/F-like"/>
</dbReference>
<feature type="signal peptide" evidence="1">
    <location>
        <begin position="1"/>
        <end position="19"/>
    </location>
</feature>
<proteinExistence type="predicted"/>
<keyword evidence="1" id="KW-0732">Signal</keyword>
<reference evidence="2 3" key="1">
    <citation type="submission" date="2023-01" db="EMBL/GenBank/DDBJ databases">
        <title>Cultivation and genomic characterization of new, ubiquitous marine nitrite-oxidizing bacteria from the Nitrospirales.</title>
        <authorList>
            <person name="Mueller A.J."/>
            <person name="Daebeler A."/>
            <person name="Herbold C.W."/>
            <person name="Kirkegaard R.H."/>
            <person name="Daims H."/>
        </authorList>
    </citation>
    <scope>NUCLEOTIDE SEQUENCE [LARGE SCALE GENOMIC DNA]</scope>
    <source>
        <strain evidence="2 3">VA</strain>
    </source>
</reference>
<dbReference type="EMBL" id="CP116967">
    <property type="protein sequence ID" value="WNM58007.1"/>
    <property type="molecule type" value="Genomic_DNA"/>
</dbReference>
<gene>
    <name evidence="2" type="ORF">PP769_18860</name>
</gene>
<protein>
    <submittedName>
        <fullName evidence="2">DsrE family protein</fullName>
    </submittedName>
</protein>
<dbReference type="Gene3D" id="3.40.1260.10">
    <property type="entry name" value="DsrEFH-like"/>
    <property type="match status" value="1"/>
</dbReference>